<evidence type="ECO:0000256" key="2">
    <source>
        <dbReference type="ARBA" id="ARBA00023125"/>
    </source>
</evidence>
<protein>
    <submittedName>
        <fullName evidence="5">AraC-type DNA-binding protein</fullName>
    </submittedName>
</protein>
<dbReference type="SUPFAM" id="SSF46689">
    <property type="entry name" value="Homeodomain-like"/>
    <property type="match status" value="1"/>
</dbReference>
<evidence type="ECO:0000313" key="6">
    <source>
        <dbReference type="Proteomes" id="UP000186218"/>
    </source>
</evidence>
<dbReference type="EMBL" id="FTNT01000001">
    <property type="protein sequence ID" value="SIR61106.1"/>
    <property type="molecule type" value="Genomic_DNA"/>
</dbReference>
<organism evidence="5 6">
    <name type="scientific">Williamsia sterculiae</name>
    <dbReference type="NCBI Taxonomy" id="1344003"/>
    <lineage>
        <taxon>Bacteria</taxon>
        <taxon>Bacillati</taxon>
        <taxon>Actinomycetota</taxon>
        <taxon>Actinomycetes</taxon>
        <taxon>Mycobacteriales</taxon>
        <taxon>Nocardiaceae</taxon>
        <taxon>Williamsia</taxon>
    </lineage>
</organism>
<dbReference type="InterPro" id="IPR009057">
    <property type="entry name" value="Homeodomain-like_sf"/>
</dbReference>
<dbReference type="GO" id="GO:0043565">
    <property type="term" value="F:sequence-specific DNA binding"/>
    <property type="evidence" value="ECO:0007669"/>
    <property type="project" value="InterPro"/>
</dbReference>
<sequence>MTNAVFESFRASVAAHFREHHDVTFYADALGYSPRTLSRATQDATGRSAKSYIVERLVLEAKRLLAHDQVTAATCARILGFDDPSNFSVFFRNATGSRPGVWRATTVSA</sequence>
<keyword evidence="1" id="KW-0805">Transcription regulation</keyword>
<reference evidence="5 6" key="1">
    <citation type="submission" date="2017-01" db="EMBL/GenBank/DDBJ databases">
        <authorList>
            <person name="Mah S.A."/>
            <person name="Swanson W.J."/>
            <person name="Moy G.W."/>
            <person name="Vacquier V.D."/>
        </authorList>
    </citation>
    <scope>NUCLEOTIDE SEQUENCE [LARGE SCALE GENOMIC DNA]</scope>
    <source>
        <strain evidence="5 6">CPCC 203464</strain>
    </source>
</reference>
<evidence type="ECO:0000256" key="1">
    <source>
        <dbReference type="ARBA" id="ARBA00023015"/>
    </source>
</evidence>
<keyword evidence="6" id="KW-1185">Reference proteome</keyword>
<evidence type="ECO:0000313" key="5">
    <source>
        <dbReference type="EMBL" id="SIR61106.1"/>
    </source>
</evidence>
<evidence type="ECO:0000259" key="4">
    <source>
        <dbReference type="PROSITE" id="PS01124"/>
    </source>
</evidence>
<dbReference type="RefSeq" id="WP_200799329.1">
    <property type="nucleotide sequence ID" value="NZ_FTNT01000001.1"/>
</dbReference>
<dbReference type="STRING" id="1344003.SAMN05445060_0029"/>
<dbReference type="Pfam" id="PF12833">
    <property type="entry name" value="HTH_18"/>
    <property type="match status" value="1"/>
</dbReference>
<dbReference type="AlphaFoldDB" id="A0A1N7CBY3"/>
<gene>
    <name evidence="5" type="ORF">SAMN05445060_0029</name>
</gene>
<dbReference type="SMART" id="SM00342">
    <property type="entry name" value="HTH_ARAC"/>
    <property type="match status" value="1"/>
</dbReference>
<keyword evidence="2 5" id="KW-0238">DNA-binding</keyword>
<name>A0A1N7CBY3_9NOCA</name>
<dbReference type="Gene3D" id="1.10.10.60">
    <property type="entry name" value="Homeodomain-like"/>
    <property type="match status" value="1"/>
</dbReference>
<dbReference type="GO" id="GO:0003700">
    <property type="term" value="F:DNA-binding transcription factor activity"/>
    <property type="evidence" value="ECO:0007669"/>
    <property type="project" value="InterPro"/>
</dbReference>
<dbReference type="PROSITE" id="PS01124">
    <property type="entry name" value="HTH_ARAC_FAMILY_2"/>
    <property type="match status" value="1"/>
</dbReference>
<dbReference type="PANTHER" id="PTHR43280:SF32">
    <property type="entry name" value="TRANSCRIPTIONAL REGULATORY PROTEIN"/>
    <property type="match status" value="1"/>
</dbReference>
<evidence type="ECO:0000256" key="3">
    <source>
        <dbReference type="ARBA" id="ARBA00023163"/>
    </source>
</evidence>
<proteinExistence type="predicted"/>
<keyword evidence="3" id="KW-0804">Transcription</keyword>
<accession>A0A1N7CBY3</accession>
<dbReference type="Proteomes" id="UP000186218">
    <property type="component" value="Unassembled WGS sequence"/>
</dbReference>
<dbReference type="InterPro" id="IPR018060">
    <property type="entry name" value="HTH_AraC"/>
</dbReference>
<dbReference type="PANTHER" id="PTHR43280">
    <property type="entry name" value="ARAC-FAMILY TRANSCRIPTIONAL REGULATOR"/>
    <property type="match status" value="1"/>
</dbReference>
<feature type="domain" description="HTH araC/xylS-type" evidence="4">
    <location>
        <begin position="7"/>
        <end position="105"/>
    </location>
</feature>